<protein>
    <recommendedName>
        <fullName evidence="4">RNA-binding S4 domain-containing protein</fullName>
    </recommendedName>
</protein>
<dbReference type="Gene3D" id="3.30.70.580">
    <property type="entry name" value="Pseudouridine synthase I, catalytic domain, N-terminal subdomain"/>
    <property type="match status" value="1"/>
</dbReference>
<dbReference type="EMBL" id="HBHJ01029774">
    <property type="protein sequence ID" value="CAD9708715.1"/>
    <property type="molecule type" value="Transcribed_RNA"/>
</dbReference>
<dbReference type="Pfam" id="PF01479">
    <property type="entry name" value="S4"/>
    <property type="match status" value="1"/>
</dbReference>
<gene>
    <name evidence="5" type="ORF">RMAR1173_LOCUS19707</name>
</gene>
<dbReference type="InterPro" id="IPR000748">
    <property type="entry name" value="PsdUridine_synth_RsuA/RluB/E/F"/>
</dbReference>
<evidence type="ECO:0000313" key="5">
    <source>
        <dbReference type="EMBL" id="CAD9708715.1"/>
    </source>
</evidence>
<dbReference type="GO" id="GO:0003723">
    <property type="term" value="F:RNA binding"/>
    <property type="evidence" value="ECO:0007669"/>
    <property type="project" value="UniProtKB-KW"/>
</dbReference>
<accession>A0A7S2SSU6</accession>
<sequence>MAPVSKVLADRGAGTRRECDTLVKRGRVSVDGEILRSPTRRVPASSRIHLDGEELLPTPLLMALYKPKGVHSTMGDPLGRPSLLEATPSNWKRMQLHPVGRLDADTTGLLLFSRDGQLTQYLLHPRNEVEREYVAQVDGDALRGDLREVLAAGVETSDGTFPAELVEQAEGRVRVMVKEGKYRMVRRLLANVGLPVVELHRVRYGPVRLEDLGIDVGEWAPVTGEAVEWADEVLRRGRGQEGTARGGGGGEKKRSSSSSSGGGGGSVGGEGDGDGGGGGGADAAAAGG</sequence>
<dbReference type="NCBIfam" id="TIGR00093">
    <property type="entry name" value="pseudouridine synthase"/>
    <property type="match status" value="1"/>
</dbReference>
<dbReference type="GO" id="GO:0001522">
    <property type="term" value="P:pseudouridine synthesis"/>
    <property type="evidence" value="ECO:0007669"/>
    <property type="project" value="InterPro"/>
</dbReference>
<dbReference type="InterPro" id="IPR042092">
    <property type="entry name" value="PsdUridine_s_RsuA/RluB/E/F_cat"/>
</dbReference>
<dbReference type="SMART" id="SM00363">
    <property type="entry name" value="S4"/>
    <property type="match status" value="1"/>
</dbReference>
<organism evidence="5">
    <name type="scientific">Rhizochromulina marina</name>
    <dbReference type="NCBI Taxonomy" id="1034831"/>
    <lineage>
        <taxon>Eukaryota</taxon>
        <taxon>Sar</taxon>
        <taxon>Stramenopiles</taxon>
        <taxon>Ochrophyta</taxon>
        <taxon>Dictyochophyceae</taxon>
        <taxon>Rhizochromulinales</taxon>
        <taxon>Rhizochromulina</taxon>
    </lineage>
</organism>
<dbReference type="InterPro" id="IPR006145">
    <property type="entry name" value="PsdUridine_synth_RsuA/RluA"/>
</dbReference>
<dbReference type="SUPFAM" id="SSF55120">
    <property type="entry name" value="Pseudouridine synthase"/>
    <property type="match status" value="1"/>
</dbReference>
<evidence type="ECO:0000256" key="3">
    <source>
        <dbReference type="SAM" id="MobiDB-lite"/>
    </source>
</evidence>
<name>A0A7S2SSU6_9STRA</name>
<dbReference type="PANTHER" id="PTHR47683:SF2">
    <property type="entry name" value="RNA-BINDING S4 DOMAIN-CONTAINING PROTEIN"/>
    <property type="match status" value="1"/>
</dbReference>
<dbReference type="InterPro" id="IPR002942">
    <property type="entry name" value="S4_RNA-bd"/>
</dbReference>
<dbReference type="PROSITE" id="PS50889">
    <property type="entry name" value="S4"/>
    <property type="match status" value="1"/>
</dbReference>
<evidence type="ECO:0000256" key="2">
    <source>
        <dbReference type="PROSITE-ProRule" id="PRU00182"/>
    </source>
</evidence>
<feature type="compositionally biased region" description="Gly residues" evidence="3">
    <location>
        <begin position="260"/>
        <end position="288"/>
    </location>
</feature>
<dbReference type="AlphaFoldDB" id="A0A7S2SSU6"/>
<dbReference type="InterPro" id="IPR020103">
    <property type="entry name" value="PsdUridine_synth_cat_dom_sf"/>
</dbReference>
<dbReference type="InterPro" id="IPR036986">
    <property type="entry name" value="S4_RNA-bd_sf"/>
</dbReference>
<feature type="region of interest" description="Disordered" evidence="3">
    <location>
        <begin position="231"/>
        <end position="288"/>
    </location>
</feature>
<dbReference type="InterPro" id="IPR020094">
    <property type="entry name" value="TruA/RsuA/RluB/E/F_N"/>
</dbReference>
<dbReference type="GO" id="GO:0009982">
    <property type="term" value="F:pseudouridine synthase activity"/>
    <property type="evidence" value="ECO:0007669"/>
    <property type="project" value="InterPro"/>
</dbReference>
<proteinExistence type="predicted"/>
<dbReference type="CDD" id="cd00165">
    <property type="entry name" value="S4"/>
    <property type="match status" value="1"/>
</dbReference>
<feature type="domain" description="RNA-binding S4" evidence="4">
    <location>
        <begin position="2"/>
        <end position="61"/>
    </location>
</feature>
<dbReference type="SUPFAM" id="SSF55174">
    <property type="entry name" value="Alpha-L RNA-binding motif"/>
    <property type="match status" value="1"/>
</dbReference>
<reference evidence="5" key="1">
    <citation type="submission" date="2021-01" db="EMBL/GenBank/DDBJ databases">
        <authorList>
            <person name="Corre E."/>
            <person name="Pelletier E."/>
            <person name="Niang G."/>
            <person name="Scheremetjew M."/>
            <person name="Finn R."/>
            <person name="Kale V."/>
            <person name="Holt S."/>
            <person name="Cochrane G."/>
            <person name="Meng A."/>
            <person name="Brown T."/>
            <person name="Cohen L."/>
        </authorList>
    </citation>
    <scope>NUCLEOTIDE SEQUENCE</scope>
    <source>
        <strain evidence="5">CCMP1243</strain>
    </source>
</reference>
<dbReference type="InterPro" id="IPR050343">
    <property type="entry name" value="RsuA_PseudoU_synthase"/>
</dbReference>
<dbReference type="Gene3D" id="3.30.70.1560">
    <property type="entry name" value="Alpha-L RNA-binding motif"/>
    <property type="match status" value="1"/>
</dbReference>
<evidence type="ECO:0000259" key="4">
    <source>
        <dbReference type="SMART" id="SM00363"/>
    </source>
</evidence>
<dbReference type="Gene3D" id="3.10.290.10">
    <property type="entry name" value="RNA-binding S4 domain"/>
    <property type="match status" value="1"/>
</dbReference>
<keyword evidence="2" id="KW-0694">RNA-binding</keyword>
<dbReference type="PANTHER" id="PTHR47683">
    <property type="entry name" value="PSEUDOURIDINE SYNTHASE FAMILY PROTEIN-RELATED"/>
    <property type="match status" value="1"/>
</dbReference>
<dbReference type="Pfam" id="PF00849">
    <property type="entry name" value="PseudoU_synth_2"/>
    <property type="match status" value="1"/>
</dbReference>
<keyword evidence="1" id="KW-0413">Isomerase</keyword>
<evidence type="ECO:0000256" key="1">
    <source>
        <dbReference type="ARBA" id="ARBA00023235"/>
    </source>
</evidence>